<dbReference type="InterPro" id="IPR011006">
    <property type="entry name" value="CheY-like_superfamily"/>
</dbReference>
<dbReference type="Pfam" id="PF25601">
    <property type="entry name" value="AAA_lid_14"/>
    <property type="match status" value="1"/>
</dbReference>
<evidence type="ECO:0000256" key="11">
    <source>
        <dbReference type="ARBA" id="ARBA00023159"/>
    </source>
</evidence>
<comment type="subcellular location">
    <subcellularLocation>
        <location evidence="1">Cytoplasm</location>
    </subcellularLocation>
</comment>
<keyword evidence="13" id="KW-0535">Nitrogen fixation</keyword>
<dbReference type="SMART" id="SM00448">
    <property type="entry name" value="REC"/>
    <property type="match status" value="1"/>
</dbReference>
<keyword evidence="3" id="KW-0963">Cytoplasm</keyword>
<evidence type="ECO:0000256" key="13">
    <source>
        <dbReference type="ARBA" id="ARBA00023231"/>
    </source>
</evidence>
<evidence type="ECO:0000259" key="17">
    <source>
        <dbReference type="PROSITE" id="PS50045"/>
    </source>
</evidence>
<evidence type="ECO:0000256" key="9">
    <source>
        <dbReference type="ARBA" id="ARBA00023015"/>
    </source>
</evidence>
<keyword evidence="8" id="KW-0902">Two-component regulatory system</keyword>
<dbReference type="FunFam" id="3.40.50.2300:FF:000018">
    <property type="entry name" value="DNA-binding transcriptional regulator NtrC"/>
    <property type="match status" value="1"/>
</dbReference>
<keyword evidence="9" id="KW-0805">Transcription regulation</keyword>
<evidence type="ECO:0000256" key="4">
    <source>
        <dbReference type="ARBA" id="ARBA00022491"/>
    </source>
</evidence>
<keyword evidence="12" id="KW-0804">Transcription</keyword>
<dbReference type="Gene3D" id="3.40.50.300">
    <property type="entry name" value="P-loop containing nucleotide triphosphate hydrolases"/>
    <property type="match status" value="1"/>
</dbReference>
<dbReference type="GO" id="GO:0043565">
    <property type="term" value="F:sequence-specific DNA binding"/>
    <property type="evidence" value="ECO:0007669"/>
    <property type="project" value="InterPro"/>
</dbReference>
<evidence type="ECO:0000256" key="14">
    <source>
        <dbReference type="ARBA" id="ARBA00029881"/>
    </source>
</evidence>
<dbReference type="InterPro" id="IPR027417">
    <property type="entry name" value="P-loop_NTPase"/>
</dbReference>
<dbReference type="SUPFAM" id="SSF52172">
    <property type="entry name" value="CheY-like"/>
    <property type="match status" value="1"/>
</dbReference>
<name>A0A6P2D3M3_9BACT</name>
<proteinExistence type="predicted"/>
<dbReference type="Pfam" id="PF02954">
    <property type="entry name" value="HTH_8"/>
    <property type="match status" value="1"/>
</dbReference>
<evidence type="ECO:0000256" key="10">
    <source>
        <dbReference type="ARBA" id="ARBA00023125"/>
    </source>
</evidence>
<keyword evidence="20" id="KW-1185">Reference proteome</keyword>
<dbReference type="PANTHER" id="PTHR32071">
    <property type="entry name" value="TRANSCRIPTIONAL REGULATORY PROTEIN"/>
    <property type="match status" value="1"/>
</dbReference>
<dbReference type="PRINTS" id="PR01590">
    <property type="entry name" value="HTHFIS"/>
</dbReference>
<dbReference type="Gene3D" id="1.10.10.60">
    <property type="entry name" value="Homeodomain-like"/>
    <property type="match status" value="1"/>
</dbReference>
<keyword evidence="7" id="KW-0067">ATP-binding</keyword>
<dbReference type="GO" id="GO:0005737">
    <property type="term" value="C:cytoplasm"/>
    <property type="evidence" value="ECO:0007669"/>
    <property type="project" value="UniProtKB-SubCell"/>
</dbReference>
<dbReference type="PANTHER" id="PTHR32071:SF95">
    <property type="entry name" value="DNA-BINDING TRANSCRIPTIONAL REGULATOR NTRC"/>
    <property type="match status" value="1"/>
</dbReference>
<dbReference type="Gene3D" id="3.40.50.2300">
    <property type="match status" value="1"/>
</dbReference>
<dbReference type="GO" id="GO:0000160">
    <property type="term" value="P:phosphorelay signal transduction system"/>
    <property type="evidence" value="ECO:0007669"/>
    <property type="project" value="UniProtKB-KW"/>
</dbReference>
<evidence type="ECO:0000313" key="19">
    <source>
        <dbReference type="EMBL" id="VTR95749.1"/>
    </source>
</evidence>
<keyword evidence="10" id="KW-0238">DNA-binding</keyword>
<dbReference type="Pfam" id="PF00158">
    <property type="entry name" value="Sigma54_activat"/>
    <property type="match status" value="1"/>
</dbReference>
<evidence type="ECO:0000313" key="20">
    <source>
        <dbReference type="Proteomes" id="UP000464178"/>
    </source>
</evidence>
<dbReference type="SMART" id="SM00382">
    <property type="entry name" value="AAA"/>
    <property type="match status" value="1"/>
</dbReference>
<dbReference type="PROSITE" id="PS50045">
    <property type="entry name" value="SIGMA54_INTERACT_4"/>
    <property type="match status" value="1"/>
</dbReference>
<dbReference type="InterPro" id="IPR001789">
    <property type="entry name" value="Sig_transdc_resp-reg_receiver"/>
</dbReference>
<evidence type="ECO:0000256" key="2">
    <source>
        <dbReference type="ARBA" id="ARBA00019059"/>
    </source>
</evidence>
<dbReference type="GO" id="GO:0005524">
    <property type="term" value="F:ATP binding"/>
    <property type="evidence" value="ECO:0007669"/>
    <property type="project" value="UniProtKB-KW"/>
</dbReference>
<gene>
    <name evidence="19" type="ORF">SOIL9_19650</name>
</gene>
<dbReference type="InterPro" id="IPR009057">
    <property type="entry name" value="Homeodomain-like_sf"/>
</dbReference>
<dbReference type="InterPro" id="IPR003593">
    <property type="entry name" value="AAA+_ATPase"/>
</dbReference>
<dbReference type="RefSeq" id="WP_162670126.1">
    <property type="nucleotide sequence ID" value="NZ_LR593886.1"/>
</dbReference>
<evidence type="ECO:0000256" key="1">
    <source>
        <dbReference type="ARBA" id="ARBA00004496"/>
    </source>
</evidence>
<evidence type="ECO:0000259" key="18">
    <source>
        <dbReference type="PROSITE" id="PS50110"/>
    </source>
</evidence>
<reference evidence="19 20" key="1">
    <citation type="submission" date="2019-05" db="EMBL/GenBank/DDBJ databases">
        <authorList>
            <consortium name="Science for Life Laboratories"/>
        </authorList>
    </citation>
    <scope>NUCLEOTIDE SEQUENCE [LARGE SCALE GENOMIC DNA]</scope>
    <source>
        <strain evidence="19">Soil9</strain>
    </source>
</reference>
<dbReference type="SUPFAM" id="SSF52540">
    <property type="entry name" value="P-loop containing nucleoside triphosphate hydrolases"/>
    <property type="match status" value="1"/>
</dbReference>
<feature type="domain" description="Sigma-54 factor interaction" evidence="17">
    <location>
        <begin position="142"/>
        <end position="371"/>
    </location>
</feature>
<dbReference type="InterPro" id="IPR002197">
    <property type="entry name" value="HTH_Fis"/>
</dbReference>
<sequence>MPTLLVIDDEPAIRHAFQRAFRDGGVTVRTATTAAEGLAEVARERPDVVVLDVHLPDATGLTTFRQVRAIDARVPVILVTGHGTTDLAIEAMKDGAYEYLLKPLELADLRQLIDRAVQSSQLMRTPATMPEVEPAPVFGDVLLGRCPAMQEVYKAVGRVAGQNVIALVLGESGTGKELVARAIYQHSRRSDKPFLAINCAAIPEPLLESELFGHEKGAFTGADRKRIGKFEQCQGGTIFLDEVGEMAPLTQAKMLRLIQEQRFERLGGAETVQTDVRLVAATNADLEKMVEDGRFRRDLYFRLNVFTIKLPPLRERGDDVGLLIDYYLKRFGHELNKPVAEVALDAAAALRAYTWPGNVRELQSVLKQSVLRMSGSALLADFLPDHVLHPTSSVANAPPMNGASGAFDWDQFVGGRIAASSENLYAESLERMEREVLVRVLKHTDGNQLQAARILGITRGSLRNKIRTLGISIARSVWSDDDHGDG</sequence>
<evidence type="ECO:0000256" key="3">
    <source>
        <dbReference type="ARBA" id="ARBA00022490"/>
    </source>
</evidence>
<evidence type="ECO:0000256" key="16">
    <source>
        <dbReference type="PROSITE-ProRule" id="PRU00169"/>
    </source>
</evidence>
<dbReference type="EMBL" id="LR593886">
    <property type="protein sequence ID" value="VTR95749.1"/>
    <property type="molecule type" value="Genomic_DNA"/>
</dbReference>
<evidence type="ECO:0000256" key="12">
    <source>
        <dbReference type="ARBA" id="ARBA00023163"/>
    </source>
</evidence>
<dbReference type="InterPro" id="IPR058031">
    <property type="entry name" value="AAA_lid_NorR"/>
</dbReference>
<dbReference type="KEGG" id="gms:SOIL9_19650"/>
<evidence type="ECO:0000256" key="15">
    <source>
        <dbReference type="ARBA" id="ARBA00031910"/>
    </source>
</evidence>
<evidence type="ECO:0000256" key="8">
    <source>
        <dbReference type="ARBA" id="ARBA00023012"/>
    </source>
</evidence>
<dbReference type="InterPro" id="IPR002078">
    <property type="entry name" value="Sigma_54_int"/>
</dbReference>
<keyword evidence="11" id="KW-0010">Activator</keyword>
<feature type="modified residue" description="4-aspartylphosphate" evidence="16">
    <location>
        <position position="52"/>
    </location>
</feature>
<protein>
    <recommendedName>
        <fullName evidence="2">DNA-binding transcriptional regulator NtrC</fullName>
    </recommendedName>
    <alternativeName>
        <fullName evidence="14">Nitrogen regulation protein NR(I)</fullName>
    </alternativeName>
    <alternativeName>
        <fullName evidence="15">Nitrogen regulator I</fullName>
    </alternativeName>
</protein>
<dbReference type="Gene3D" id="1.10.8.60">
    <property type="match status" value="1"/>
</dbReference>
<organism evidence="19 20">
    <name type="scientific">Gemmata massiliana</name>
    <dbReference type="NCBI Taxonomy" id="1210884"/>
    <lineage>
        <taxon>Bacteria</taxon>
        <taxon>Pseudomonadati</taxon>
        <taxon>Planctomycetota</taxon>
        <taxon>Planctomycetia</taxon>
        <taxon>Gemmatales</taxon>
        <taxon>Gemmataceae</taxon>
        <taxon>Gemmata</taxon>
    </lineage>
</organism>
<dbReference type="FunFam" id="3.40.50.300:FF:000006">
    <property type="entry name" value="DNA-binding transcriptional regulator NtrC"/>
    <property type="match status" value="1"/>
</dbReference>
<evidence type="ECO:0000256" key="6">
    <source>
        <dbReference type="ARBA" id="ARBA00022741"/>
    </source>
</evidence>
<accession>A0A6P2D3M3</accession>
<feature type="domain" description="Response regulatory" evidence="18">
    <location>
        <begin position="3"/>
        <end position="117"/>
    </location>
</feature>
<dbReference type="GO" id="GO:0006355">
    <property type="term" value="P:regulation of DNA-templated transcription"/>
    <property type="evidence" value="ECO:0007669"/>
    <property type="project" value="InterPro"/>
</dbReference>
<dbReference type="Proteomes" id="UP000464178">
    <property type="component" value="Chromosome"/>
</dbReference>
<dbReference type="CDD" id="cd00009">
    <property type="entry name" value="AAA"/>
    <property type="match status" value="1"/>
</dbReference>
<dbReference type="SUPFAM" id="SSF46689">
    <property type="entry name" value="Homeodomain-like"/>
    <property type="match status" value="1"/>
</dbReference>
<evidence type="ECO:0000256" key="7">
    <source>
        <dbReference type="ARBA" id="ARBA00022840"/>
    </source>
</evidence>
<dbReference type="PROSITE" id="PS50110">
    <property type="entry name" value="RESPONSE_REGULATORY"/>
    <property type="match status" value="1"/>
</dbReference>
<dbReference type="AlphaFoldDB" id="A0A6P2D3M3"/>
<keyword evidence="6" id="KW-0547">Nucleotide-binding</keyword>
<dbReference type="Pfam" id="PF00072">
    <property type="entry name" value="Response_reg"/>
    <property type="match status" value="1"/>
</dbReference>
<keyword evidence="4" id="KW-0678">Repressor</keyword>
<evidence type="ECO:0000256" key="5">
    <source>
        <dbReference type="ARBA" id="ARBA00022553"/>
    </source>
</evidence>
<keyword evidence="5 16" id="KW-0597">Phosphoprotein</keyword>